<reference evidence="2" key="1">
    <citation type="submission" date="2019-11" db="EMBL/GenBank/DDBJ databases">
        <authorList>
            <person name="Liu Y."/>
            <person name="Hou J."/>
            <person name="Li T.-Q."/>
            <person name="Guan C.-H."/>
            <person name="Wu X."/>
            <person name="Wu H.-Z."/>
            <person name="Ling F."/>
            <person name="Zhang R."/>
            <person name="Shi X.-G."/>
            <person name="Ren J.-P."/>
            <person name="Chen E.-F."/>
            <person name="Sun J.-M."/>
        </authorList>
    </citation>
    <scope>NUCLEOTIDE SEQUENCE</scope>
    <source>
        <strain evidence="2">Adult_tree_wgs_1</strain>
        <tissue evidence="2">Leaves</tissue>
    </source>
</reference>
<evidence type="ECO:0000313" key="3">
    <source>
        <dbReference type="Proteomes" id="UP000626092"/>
    </source>
</evidence>
<evidence type="ECO:0000313" key="2">
    <source>
        <dbReference type="EMBL" id="KAF7134603.1"/>
    </source>
</evidence>
<organism evidence="2 3">
    <name type="scientific">Rhododendron simsii</name>
    <name type="common">Sims's rhododendron</name>
    <dbReference type="NCBI Taxonomy" id="118357"/>
    <lineage>
        <taxon>Eukaryota</taxon>
        <taxon>Viridiplantae</taxon>
        <taxon>Streptophyta</taxon>
        <taxon>Embryophyta</taxon>
        <taxon>Tracheophyta</taxon>
        <taxon>Spermatophyta</taxon>
        <taxon>Magnoliopsida</taxon>
        <taxon>eudicotyledons</taxon>
        <taxon>Gunneridae</taxon>
        <taxon>Pentapetalae</taxon>
        <taxon>asterids</taxon>
        <taxon>Ericales</taxon>
        <taxon>Ericaceae</taxon>
        <taxon>Ericoideae</taxon>
        <taxon>Rhodoreae</taxon>
        <taxon>Rhododendron</taxon>
    </lineage>
</organism>
<feature type="region of interest" description="Disordered" evidence="1">
    <location>
        <begin position="808"/>
        <end position="868"/>
    </location>
</feature>
<feature type="region of interest" description="Disordered" evidence="1">
    <location>
        <begin position="576"/>
        <end position="640"/>
    </location>
</feature>
<comment type="caution">
    <text evidence="2">The sequence shown here is derived from an EMBL/GenBank/DDBJ whole genome shotgun (WGS) entry which is preliminary data.</text>
</comment>
<accession>A0A834LFJ2</accession>
<keyword evidence="3" id="KW-1185">Reference proteome</keyword>
<feature type="compositionally biased region" description="Acidic residues" evidence="1">
    <location>
        <begin position="360"/>
        <end position="390"/>
    </location>
</feature>
<feature type="compositionally biased region" description="Polar residues" evidence="1">
    <location>
        <begin position="618"/>
        <end position="629"/>
    </location>
</feature>
<feature type="compositionally biased region" description="Basic and acidic residues" evidence="1">
    <location>
        <begin position="155"/>
        <end position="170"/>
    </location>
</feature>
<gene>
    <name evidence="2" type="ORF">RHSIM_Rhsim08G0004600</name>
</gene>
<name>A0A834LFJ2_RHOSS</name>
<dbReference type="AlphaFoldDB" id="A0A834LFJ2"/>
<feature type="compositionally biased region" description="Basic residues" evidence="1">
    <location>
        <begin position="597"/>
        <end position="617"/>
    </location>
</feature>
<feature type="compositionally biased region" description="Polar residues" evidence="1">
    <location>
        <begin position="190"/>
        <end position="205"/>
    </location>
</feature>
<feature type="compositionally biased region" description="Basic and acidic residues" evidence="1">
    <location>
        <begin position="214"/>
        <end position="226"/>
    </location>
</feature>
<evidence type="ECO:0000256" key="1">
    <source>
        <dbReference type="SAM" id="MobiDB-lite"/>
    </source>
</evidence>
<protein>
    <submittedName>
        <fullName evidence="2">Uncharacterized protein</fullName>
    </submittedName>
</protein>
<sequence>MRSNSLGHTEVYKGFDCQVVVGGDRDEGVEVLVGELVLQSEAAAVEEGAGEVGGEGREGGAAVAVDDDHMMNQAHSVYDYKKPIPHLHWFYVLAKEVEPNPNRQQRKSDHPRSPRLSKAVLAMRKKFEDDESVASAPDDSVDYFFRCPRVRKRKSDMVKHKCKGKSRDTIEESGLVTKSSRSSTKKRKIIQTSESRSTKCTQTAKGQGVPRKPKNQDDERPEAEKGNARVLKRTPFWFLFDALRKNKLPTNKCRKDDAFVSDIIKTYVPGEHGFKIGRKFVRLTRNDYWLCKHTKVVRSVETEAFPRILKWNIPDMHKVFKKTSIRSLSHNQVKVGNLIMTRKERIYDGDVEAVEQIMETENEEVETMETGDEEGDTENEEGGTEDEGDTENEKGKSMGNQSQEHVVIESYTCGNSGTDESDDELRGTNGQKESIRDTYLFIVMQQSKKRWRKGTAEGSPMKLFKMLDVCHSQNMKKEGHREVEPIEMAHENDWRTLENHRLLGEVSKLKGTIEQMQGQIIEMATSDKQVKADHLKAIDVKDIEITLLREHITLLMKEEALLIDIVDDIEVQKVTQQHRSEPPKDGALPSKVEATQSKRKMPHRKPRKSSVCHRRKTNGMNRTCGNSGTDESDDELRGTNGQKESIHDMLAGVSNSPCNSDGKTYRCPNQIPFIVMQQSKMQIAMEERYSRRKSNEIIQDVGCMPFTEHEKEGHREVEPIEMAHENDWRTLENLLLLGEVSKLKGTIEQMQGQIIEMATSDKQVKADHLKAIDVKDMEITLLREHITLLMKEKALLIDILDDIEVQKVTQQHRSEPPEDEALPSKGEAAQSKRKMPLSKGKEAPSRRKMPRSKKATSSEGPISKAQEVLSMLPKEDQLKISQLWKTGSTSELINASFNMHLKQDLVAAKNPGDPLDRMLDNWIKKTRSFRLDCGVIVIYIMQRVPWDKEIESNLPNDECKKIRVEILHEFLSDEELYSWTQKANKE</sequence>
<feature type="region of interest" description="Disordered" evidence="1">
    <location>
        <begin position="155"/>
        <end position="226"/>
    </location>
</feature>
<dbReference type="EMBL" id="WJXA01000008">
    <property type="protein sequence ID" value="KAF7134603.1"/>
    <property type="molecule type" value="Genomic_DNA"/>
</dbReference>
<proteinExistence type="predicted"/>
<dbReference type="Proteomes" id="UP000626092">
    <property type="component" value="Unassembled WGS sequence"/>
</dbReference>
<feature type="region of interest" description="Disordered" evidence="1">
    <location>
        <begin position="360"/>
        <end position="404"/>
    </location>
</feature>